<feature type="non-terminal residue" evidence="2">
    <location>
        <position position="139"/>
    </location>
</feature>
<comment type="caution">
    <text evidence="2">The sequence shown here is derived from an EMBL/GenBank/DDBJ whole genome shotgun (WGS) entry which is preliminary data.</text>
</comment>
<dbReference type="EMBL" id="BARS01057067">
    <property type="protein sequence ID" value="GAG48327.1"/>
    <property type="molecule type" value="Genomic_DNA"/>
</dbReference>
<feature type="domain" description="PBP" evidence="1">
    <location>
        <begin position="38"/>
        <end position="134"/>
    </location>
</feature>
<dbReference type="SUPFAM" id="SSF53850">
    <property type="entry name" value="Periplasmic binding protein-like II"/>
    <property type="match status" value="1"/>
</dbReference>
<dbReference type="AlphaFoldDB" id="X0YMZ7"/>
<dbReference type="Gene3D" id="3.40.190.10">
    <property type="entry name" value="Periplasmic binding protein-like II"/>
    <property type="match status" value="1"/>
</dbReference>
<reference evidence="2" key="1">
    <citation type="journal article" date="2014" name="Front. Microbiol.">
        <title>High frequency of phylogenetically diverse reductive dehalogenase-homologous genes in deep subseafloor sedimentary metagenomes.</title>
        <authorList>
            <person name="Kawai M."/>
            <person name="Futagami T."/>
            <person name="Toyoda A."/>
            <person name="Takaki Y."/>
            <person name="Nishi S."/>
            <person name="Hori S."/>
            <person name="Arai W."/>
            <person name="Tsubouchi T."/>
            <person name="Morono Y."/>
            <person name="Uchiyama I."/>
            <person name="Ito T."/>
            <person name="Fujiyama A."/>
            <person name="Inagaki F."/>
            <person name="Takami H."/>
        </authorList>
    </citation>
    <scope>NUCLEOTIDE SEQUENCE</scope>
    <source>
        <strain evidence="2">Expedition CK06-06</strain>
    </source>
</reference>
<dbReference type="PANTHER" id="PTHR37945:SF1">
    <property type="entry name" value="EXTRACELLULAR TUNGSTATE BINDING PROTEIN"/>
    <property type="match status" value="1"/>
</dbReference>
<gene>
    <name evidence="2" type="ORF">S01H1_83823</name>
</gene>
<dbReference type="InterPro" id="IPR024370">
    <property type="entry name" value="PBP_domain"/>
</dbReference>
<organism evidence="2">
    <name type="scientific">marine sediment metagenome</name>
    <dbReference type="NCBI Taxonomy" id="412755"/>
    <lineage>
        <taxon>unclassified sequences</taxon>
        <taxon>metagenomes</taxon>
        <taxon>ecological metagenomes</taxon>
    </lineage>
</organism>
<proteinExistence type="predicted"/>
<dbReference type="PANTHER" id="PTHR37945">
    <property type="entry name" value="EXTRACELLULAR TUNGSTATE BINDING PROTEIN"/>
    <property type="match status" value="1"/>
</dbReference>
<name>X0YMZ7_9ZZZZ</name>
<sequence length="139" mass="14559">MKRRNIVAFSLFLALFLALPALRSVSAEKQKYNASYGTGDLTISVATGSPGALGLLKALAEPFCQANDCRINWIKKGSGASLKALKGGKVDMVMVHAPAAEKKGVQEGWACMRTLLGSNEFYIVGPEADPAGISGAKSA</sequence>
<evidence type="ECO:0000259" key="1">
    <source>
        <dbReference type="Pfam" id="PF12849"/>
    </source>
</evidence>
<protein>
    <recommendedName>
        <fullName evidence="1">PBP domain-containing protein</fullName>
    </recommendedName>
</protein>
<dbReference type="Pfam" id="PF12849">
    <property type="entry name" value="PBP_like_2"/>
    <property type="match status" value="1"/>
</dbReference>
<accession>X0YMZ7</accession>
<dbReference type="InterPro" id="IPR052738">
    <property type="entry name" value="ABC-Tungstate_binding"/>
</dbReference>
<evidence type="ECO:0000313" key="2">
    <source>
        <dbReference type="EMBL" id="GAG48327.1"/>
    </source>
</evidence>